<dbReference type="EMBL" id="JADFFM010000002">
    <property type="protein sequence ID" value="MBE9668520.1"/>
    <property type="molecule type" value="Genomic_DNA"/>
</dbReference>
<dbReference type="Proteomes" id="UP000632774">
    <property type="component" value="Unassembled WGS sequence"/>
</dbReference>
<name>A0ABR9XMT2_9SPHI</name>
<evidence type="ECO:0000313" key="1">
    <source>
        <dbReference type="EMBL" id="MBE9668520.1"/>
    </source>
</evidence>
<reference evidence="1 2" key="1">
    <citation type="submission" date="2020-10" db="EMBL/GenBank/DDBJ databases">
        <title>Mucilaginibacter mali sp. nov., isolated from rhizosphere soil of apple orchard.</title>
        <authorList>
            <person name="Lee J.-S."/>
            <person name="Kim H.S."/>
            <person name="Kim J.-S."/>
        </authorList>
    </citation>
    <scope>NUCLEOTIDE SEQUENCE [LARGE SCALE GENOMIC DNA]</scope>
    <source>
        <strain evidence="1 2">KCTC 23157</strain>
    </source>
</reference>
<accession>A0ABR9XMT2</accession>
<gene>
    <name evidence="1" type="ORF">IRJ18_19275</name>
</gene>
<evidence type="ECO:0000313" key="2">
    <source>
        <dbReference type="Proteomes" id="UP000632774"/>
    </source>
</evidence>
<proteinExistence type="predicted"/>
<dbReference type="RefSeq" id="WP_194107918.1">
    <property type="nucleotide sequence ID" value="NZ_JADFFM010000002.1"/>
</dbReference>
<protein>
    <submittedName>
        <fullName evidence="1">Uncharacterized protein</fullName>
    </submittedName>
</protein>
<sequence length="202" mass="22396">MKAHQHIPPQKEGRQTDFGEAVETKNSEEAHQLFLMARAKMLDITNWHNYCDGASSKFGLVDKAGNLLHGAAQIGDHFYIDLPATPGSDAGDGLEWVVIEKIAEKGDKNSEEEYIIMIVRPVPDPRKHEKETAHFYSNVSTSTFIVSRTGLTVHAEVHGRNEVPNNHDVDLHDTIRNTAIALSARIGLSGPQWKKLAKGLLE</sequence>
<comment type="caution">
    <text evidence="1">The sequence shown here is derived from an EMBL/GenBank/DDBJ whole genome shotgun (WGS) entry which is preliminary data.</text>
</comment>
<organism evidence="1 2">
    <name type="scientific">Mucilaginibacter boryungensis</name>
    <dbReference type="NCBI Taxonomy" id="768480"/>
    <lineage>
        <taxon>Bacteria</taxon>
        <taxon>Pseudomonadati</taxon>
        <taxon>Bacteroidota</taxon>
        <taxon>Sphingobacteriia</taxon>
        <taxon>Sphingobacteriales</taxon>
        <taxon>Sphingobacteriaceae</taxon>
        <taxon>Mucilaginibacter</taxon>
    </lineage>
</organism>
<keyword evidence="2" id="KW-1185">Reference proteome</keyword>